<keyword evidence="2" id="KW-0812">Transmembrane</keyword>
<sequence>MSLKVTHPRKLPQSSRGSSIFTYNVSSSLQSSVSSRSSDNSSRNLTISFPVRPNKPTPTYHFQSIATDSRKAGRPVTRRRNLHEESSIEQRLDIIWRFFLAFVLELMGVWFMFIMAPYRFSVTTFRTVGKLIAVGPVLSV</sequence>
<keyword evidence="2" id="KW-0472">Membrane</keyword>
<evidence type="ECO:0000313" key="4">
    <source>
        <dbReference type="Proteomes" id="UP000789572"/>
    </source>
</evidence>
<accession>A0A9N8W1H7</accession>
<keyword evidence="2" id="KW-1133">Transmembrane helix</keyword>
<feature type="region of interest" description="Disordered" evidence="1">
    <location>
        <begin position="31"/>
        <end position="78"/>
    </location>
</feature>
<gene>
    <name evidence="3" type="ORF">POCULU_LOCUS923</name>
</gene>
<comment type="caution">
    <text evidence="3">The sequence shown here is derived from an EMBL/GenBank/DDBJ whole genome shotgun (WGS) entry which is preliminary data.</text>
</comment>
<dbReference type="OrthoDB" id="10382319at2759"/>
<evidence type="ECO:0000256" key="1">
    <source>
        <dbReference type="SAM" id="MobiDB-lite"/>
    </source>
</evidence>
<evidence type="ECO:0000256" key="2">
    <source>
        <dbReference type="SAM" id="Phobius"/>
    </source>
</evidence>
<dbReference type="AlphaFoldDB" id="A0A9N8W1H7"/>
<feature type="transmembrane region" description="Helical" evidence="2">
    <location>
        <begin position="94"/>
        <end position="116"/>
    </location>
</feature>
<evidence type="ECO:0000313" key="3">
    <source>
        <dbReference type="EMBL" id="CAG8468551.1"/>
    </source>
</evidence>
<protein>
    <submittedName>
        <fullName evidence="3">6193_t:CDS:1</fullName>
    </submittedName>
</protein>
<reference evidence="3" key="1">
    <citation type="submission" date="2021-06" db="EMBL/GenBank/DDBJ databases">
        <authorList>
            <person name="Kallberg Y."/>
            <person name="Tangrot J."/>
            <person name="Rosling A."/>
        </authorList>
    </citation>
    <scope>NUCLEOTIDE SEQUENCE</scope>
    <source>
        <strain evidence="3">IA702</strain>
    </source>
</reference>
<dbReference type="EMBL" id="CAJVPJ010000058">
    <property type="protein sequence ID" value="CAG8468551.1"/>
    <property type="molecule type" value="Genomic_DNA"/>
</dbReference>
<dbReference type="Proteomes" id="UP000789572">
    <property type="component" value="Unassembled WGS sequence"/>
</dbReference>
<feature type="compositionally biased region" description="Low complexity" evidence="1">
    <location>
        <begin position="31"/>
        <end position="45"/>
    </location>
</feature>
<proteinExistence type="predicted"/>
<keyword evidence="4" id="KW-1185">Reference proteome</keyword>
<organism evidence="3 4">
    <name type="scientific">Paraglomus occultum</name>
    <dbReference type="NCBI Taxonomy" id="144539"/>
    <lineage>
        <taxon>Eukaryota</taxon>
        <taxon>Fungi</taxon>
        <taxon>Fungi incertae sedis</taxon>
        <taxon>Mucoromycota</taxon>
        <taxon>Glomeromycotina</taxon>
        <taxon>Glomeromycetes</taxon>
        <taxon>Paraglomerales</taxon>
        <taxon>Paraglomeraceae</taxon>
        <taxon>Paraglomus</taxon>
    </lineage>
</organism>
<name>A0A9N8W1H7_9GLOM</name>